<dbReference type="AlphaFoldDB" id="A0AAD4GG95"/>
<dbReference type="FunFam" id="3.40.50.740:FF:000016">
    <property type="entry name" value="NADH dehydrogenase (Quinone), G subunit"/>
    <property type="match status" value="1"/>
</dbReference>
<organism evidence="4 5">
    <name type="scientific">Boletus edulis BED1</name>
    <dbReference type="NCBI Taxonomy" id="1328754"/>
    <lineage>
        <taxon>Eukaryota</taxon>
        <taxon>Fungi</taxon>
        <taxon>Dikarya</taxon>
        <taxon>Basidiomycota</taxon>
        <taxon>Agaricomycotina</taxon>
        <taxon>Agaricomycetes</taxon>
        <taxon>Agaricomycetidae</taxon>
        <taxon>Boletales</taxon>
        <taxon>Boletineae</taxon>
        <taxon>Boletaceae</taxon>
        <taxon>Boletoideae</taxon>
        <taxon>Boletus</taxon>
    </lineage>
</organism>
<dbReference type="PANTHER" id="PTHR43105:SF13">
    <property type="entry name" value="NADH-UBIQUINONE OXIDOREDUCTASE 75 KDA SUBUNIT, MITOCHONDRIAL"/>
    <property type="match status" value="1"/>
</dbReference>
<evidence type="ECO:0000259" key="3">
    <source>
        <dbReference type="Pfam" id="PF00384"/>
    </source>
</evidence>
<dbReference type="InterPro" id="IPR006656">
    <property type="entry name" value="Mopterin_OxRdtase"/>
</dbReference>
<evidence type="ECO:0000256" key="1">
    <source>
        <dbReference type="ARBA" id="ARBA00001966"/>
    </source>
</evidence>
<dbReference type="Gene3D" id="3.40.50.740">
    <property type="match status" value="1"/>
</dbReference>
<dbReference type="InterPro" id="IPR050123">
    <property type="entry name" value="Prok_molybdopt-oxidoreductase"/>
</dbReference>
<proteinExistence type="predicted"/>
<feature type="domain" description="Molybdopterin oxidoreductase" evidence="3">
    <location>
        <begin position="13"/>
        <end position="81"/>
    </location>
</feature>
<protein>
    <recommendedName>
        <fullName evidence="3">Molybdopterin oxidoreductase domain-containing protein</fullName>
    </recommendedName>
</protein>
<comment type="cofactor">
    <cofactor evidence="2">
        <name>[2Fe-2S] cluster</name>
        <dbReference type="ChEBI" id="CHEBI:190135"/>
    </cofactor>
</comment>
<dbReference type="SUPFAM" id="SSF53706">
    <property type="entry name" value="Formate dehydrogenase/DMSO reductase, domains 1-3"/>
    <property type="match status" value="1"/>
</dbReference>
<dbReference type="GO" id="GO:0016491">
    <property type="term" value="F:oxidoreductase activity"/>
    <property type="evidence" value="ECO:0007669"/>
    <property type="project" value="InterPro"/>
</dbReference>
<evidence type="ECO:0000313" key="5">
    <source>
        <dbReference type="Proteomes" id="UP001194468"/>
    </source>
</evidence>
<comment type="cofactor">
    <cofactor evidence="1">
        <name>[4Fe-4S] cluster</name>
        <dbReference type="ChEBI" id="CHEBI:49883"/>
    </cofactor>
</comment>
<reference evidence="4" key="2">
    <citation type="journal article" date="2020" name="Nat. Commun.">
        <title>Large-scale genome sequencing of mycorrhizal fungi provides insights into the early evolution of symbiotic traits.</title>
        <authorList>
            <person name="Miyauchi S."/>
            <person name="Kiss E."/>
            <person name="Kuo A."/>
            <person name="Drula E."/>
            <person name="Kohler A."/>
            <person name="Sanchez-Garcia M."/>
            <person name="Morin E."/>
            <person name="Andreopoulos B."/>
            <person name="Barry K.W."/>
            <person name="Bonito G."/>
            <person name="Buee M."/>
            <person name="Carver A."/>
            <person name="Chen C."/>
            <person name="Cichocki N."/>
            <person name="Clum A."/>
            <person name="Culley D."/>
            <person name="Crous P.W."/>
            <person name="Fauchery L."/>
            <person name="Girlanda M."/>
            <person name="Hayes R.D."/>
            <person name="Keri Z."/>
            <person name="LaButti K."/>
            <person name="Lipzen A."/>
            <person name="Lombard V."/>
            <person name="Magnuson J."/>
            <person name="Maillard F."/>
            <person name="Murat C."/>
            <person name="Nolan M."/>
            <person name="Ohm R.A."/>
            <person name="Pangilinan J."/>
            <person name="Pereira M.F."/>
            <person name="Perotto S."/>
            <person name="Peter M."/>
            <person name="Pfister S."/>
            <person name="Riley R."/>
            <person name="Sitrit Y."/>
            <person name="Stielow J.B."/>
            <person name="Szollosi G."/>
            <person name="Zifcakova L."/>
            <person name="Stursova M."/>
            <person name="Spatafora J.W."/>
            <person name="Tedersoo L."/>
            <person name="Vaario L.M."/>
            <person name="Yamada A."/>
            <person name="Yan M."/>
            <person name="Wang P."/>
            <person name="Xu J."/>
            <person name="Bruns T."/>
            <person name="Baldrian P."/>
            <person name="Vilgalys R."/>
            <person name="Dunand C."/>
            <person name="Henrissat B."/>
            <person name="Grigoriev I.V."/>
            <person name="Hibbett D."/>
            <person name="Nagy L.G."/>
            <person name="Martin F.M."/>
        </authorList>
    </citation>
    <scope>NUCLEOTIDE SEQUENCE</scope>
    <source>
        <strain evidence="4">BED1</strain>
    </source>
</reference>
<gene>
    <name evidence="4" type="ORF">L210DRAFT_3630382</name>
</gene>
<comment type="caution">
    <text evidence="4">The sequence shown here is derived from an EMBL/GenBank/DDBJ whole genome shotgun (WGS) entry which is preliminary data.</text>
</comment>
<sequence>MKLLFLTCGSERARDAFVVYQGHHGDLGASLADVCLPAAAYTEKSVTWVNTEGKPQLGRSAVPPPGASREDWKIIRALSEVVGTPLPYDDVLTLRDRLWEISPMLVRYDAMERTSVDVALAGLKMLPVAAGTARAKLSGQVFKKPIFNFYQTDPETTKPHYTLIGGLLELGERDQE</sequence>
<dbReference type="PANTHER" id="PTHR43105">
    <property type="entry name" value="RESPIRATORY NITRATE REDUCTASE"/>
    <property type="match status" value="1"/>
</dbReference>
<evidence type="ECO:0000313" key="4">
    <source>
        <dbReference type="EMBL" id="KAF8440942.1"/>
    </source>
</evidence>
<dbReference type="EMBL" id="WHUW01000011">
    <property type="protein sequence ID" value="KAF8440942.1"/>
    <property type="molecule type" value="Genomic_DNA"/>
</dbReference>
<evidence type="ECO:0000256" key="2">
    <source>
        <dbReference type="ARBA" id="ARBA00034078"/>
    </source>
</evidence>
<dbReference type="Pfam" id="PF00384">
    <property type="entry name" value="Molybdopterin"/>
    <property type="match status" value="1"/>
</dbReference>
<reference evidence="4" key="1">
    <citation type="submission" date="2019-10" db="EMBL/GenBank/DDBJ databases">
        <authorList>
            <consortium name="DOE Joint Genome Institute"/>
            <person name="Kuo A."/>
            <person name="Miyauchi S."/>
            <person name="Kiss E."/>
            <person name="Drula E."/>
            <person name="Kohler A."/>
            <person name="Sanchez-Garcia M."/>
            <person name="Andreopoulos B."/>
            <person name="Barry K.W."/>
            <person name="Bonito G."/>
            <person name="Buee M."/>
            <person name="Carver A."/>
            <person name="Chen C."/>
            <person name="Cichocki N."/>
            <person name="Clum A."/>
            <person name="Culley D."/>
            <person name="Crous P.W."/>
            <person name="Fauchery L."/>
            <person name="Girlanda M."/>
            <person name="Hayes R."/>
            <person name="Keri Z."/>
            <person name="LaButti K."/>
            <person name="Lipzen A."/>
            <person name="Lombard V."/>
            <person name="Magnuson J."/>
            <person name="Maillard F."/>
            <person name="Morin E."/>
            <person name="Murat C."/>
            <person name="Nolan M."/>
            <person name="Ohm R."/>
            <person name="Pangilinan J."/>
            <person name="Pereira M."/>
            <person name="Perotto S."/>
            <person name="Peter M."/>
            <person name="Riley R."/>
            <person name="Sitrit Y."/>
            <person name="Stielow B."/>
            <person name="Szollosi G."/>
            <person name="Zifcakova L."/>
            <person name="Stursova M."/>
            <person name="Spatafora J.W."/>
            <person name="Tedersoo L."/>
            <person name="Vaario L.-M."/>
            <person name="Yamada A."/>
            <person name="Yan M."/>
            <person name="Wang P."/>
            <person name="Xu J."/>
            <person name="Bruns T."/>
            <person name="Baldrian P."/>
            <person name="Vilgalys R."/>
            <person name="Henrissat B."/>
            <person name="Grigoriev I.V."/>
            <person name="Hibbett D."/>
            <person name="Nagy L.G."/>
            <person name="Martin F.M."/>
        </authorList>
    </citation>
    <scope>NUCLEOTIDE SEQUENCE</scope>
    <source>
        <strain evidence="4">BED1</strain>
    </source>
</reference>
<accession>A0AAD4GG95</accession>
<dbReference type="GO" id="GO:0016020">
    <property type="term" value="C:membrane"/>
    <property type="evidence" value="ECO:0007669"/>
    <property type="project" value="TreeGrafter"/>
</dbReference>
<name>A0AAD4GG95_BOLED</name>
<keyword evidence="5" id="KW-1185">Reference proteome</keyword>
<dbReference type="Proteomes" id="UP001194468">
    <property type="component" value="Unassembled WGS sequence"/>
</dbReference>